<organism evidence="3 4">
    <name type="scientific">Roseateles albus</name>
    <dbReference type="NCBI Taxonomy" id="2987525"/>
    <lineage>
        <taxon>Bacteria</taxon>
        <taxon>Pseudomonadati</taxon>
        <taxon>Pseudomonadota</taxon>
        <taxon>Betaproteobacteria</taxon>
        <taxon>Burkholderiales</taxon>
        <taxon>Sphaerotilaceae</taxon>
        <taxon>Roseateles</taxon>
    </lineage>
</organism>
<comment type="caution">
    <text evidence="3">The sequence shown here is derived from an EMBL/GenBank/DDBJ whole genome shotgun (WGS) entry which is preliminary data.</text>
</comment>
<proteinExistence type="predicted"/>
<accession>A0ABT5K9G8</accession>
<dbReference type="Proteomes" id="UP001221189">
    <property type="component" value="Unassembled WGS sequence"/>
</dbReference>
<reference evidence="3 4" key="1">
    <citation type="submission" date="2022-10" db="EMBL/GenBank/DDBJ databases">
        <title>Paucibacter sp. hw1 Genome sequencing.</title>
        <authorList>
            <person name="Park S."/>
        </authorList>
    </citation>
    <scope>NUCLEOTIDE SEQUENCE [LARGE SCALE GENOMIC DNA]</scope>
    <source>
        <strain evidence="4">hw1</strain>
    </source>
</reference>
<dbReference type="RefSeq" id="WP_273598913.1">
    <property type="nucleotide sequence ID" value="NZ_JAQQXT010000001.1"/>
</dbReference>
<feature type="signal peptide" evidence="1">
    <location>
        <begin position="1"/>
        <end position="20"/>
    </location>
</feature>
<gene>
    <name evidence="3" type="ORF">PRZ03_02780</name>
</gene>
<protein>
    <submittedName>
        <fullName evidence="3">YcnI family protein</fullName>
    </submittedName>
</protein>
<evidence type="ECO:0000313" key="3">
    <source>
        <dbReference type="EMBL" id="MDC8770483.1"/>
    </source>
</evidence>
<evidence type="ECO:0000313" key="4">
    <source>
        <dbReference type="Proteomes" id="UP001221189"/>
    </source>
</evidence>
<dbReference type="InterPro" id="IPR012533">
    <property type="entry name" value="YcnI-copper_dom"/>
</dbReference>
<dbReference type="EMBL" id="JAQQXT010000001">
    <property type="protein sequence ID" value="MDC8770483.1"/>
    <property type="molecule type" value="Genomic_DNA"/>
</dbReference>
<feature type="domain" description="YncI copper-binding" evidence="2">
    <location>
        <begin position="21"/>
        <end position="166"/>
    </location>
</feature>
<dbReference type="Gene3D" id="2.60.40.2230">
    <property type="entry name" value="Uncharacterised protein YcnI-like PF07987, DUF1775"/>
    <property type="match status" value="1"/>
</dbReference>
<dbReference type="Pfam" id="PF07987">
    <property type="entry name" value="DUF1775"/>
    <property type="match status" value="1"/>
</dbReference>
<name>A0ABT5K9G8_9BURK</name>
<feature type="chain" id="PRO_5046036512" evidence="1">
    <location>
        <begin position="21"/>
        <end position="180"/>
    </location>
</feature>
<dbReference type="CDD" id="cd08545">
    <property type="entry name" value="YcnI_like"/>
    <property type="match status" value="1"/>
</dbReference>
<sequence length="180" mass="19423">MLKTPLLFVLAASLSAAAQAHVTLEQPEAVAGTPYKAVLRVGHGCEGSATTRVTVTLPAGFRGAKPMPKAGWALDIKRAPLAKPYDSHGRTISDDVIELSWTAKSEDAYLQDAWYEEFILRGSLPEQPGPVWFKVRQSCVKGEWNWAELPAEGDSTKGLKAPAVRLMLLKPAAAPGSHQH</sequence>
<dbReference type="InterPro" id="IPR038507">
    <property type="entry name" value="YcnI-like_sf"/>
</dbReference>
<keyword evidence="4" id="KW-1185">Reference proteome</keyword>
<evidence type="ECO:0000256" key="1">
    <source>
        <dbReference type="SAM" id="SignalP"/>
    </source>
</evidence>
<evidence type="ECO:0000259" key="2">
    <source>
        <dbReference type="Pfam" id="PF07987"/>
    </source>
</evidence>
<keyword evidence="1" id="KW-0732">Signal</keyword>